<dbReference type="Pfam" id="PF00072">
    <property type="entry name" value="Response_reg"/>
    <property type="match status" value="1"/>
</dbReference>
<dbReference type="SUPFAM" id="SSF55874">
    <property type="entry name" value="ATPase domain of HSP90 chaperone/DNA topoisomerase II/histidine kinase"/>
    <property type="match status" value="1"/>
</dbReference>
<dbReference type="InterPro" id="IPR011006">
    <property type="entry name" value="CheY-like_superfamily"/>
</dbReference>
<dbReference type="Pfam" id="PF02518">
    <property type="entry name" value="HATPase_c"/>
    <property type="match status" value="1"/>
</dbReference>
<dbReference type="SUPFAM" id="SSF55781">
    <property type="entry name" value="GAF domain-like"/>
    <property type="match status" value="1"/>
</dbReference>
<evidence type="ECO:0000256" key="3">
    <source>
        <dbReference type="ARBA" id="ARBA00012438"/>
    </source>
</evidence>
<dbReference type="InterPro" id="IPR005467">
    <property type="entry name" value="His_kinase_dom"/>
</dbReference>
<dbReference type="Gene3D" id="1.10.287.130">
    <property type="match status" value="1"/>
</dbReference>
<dbReference type="SMART" id="SM00065">
    <property type="entry name" value="GAF"/>
    <property type="match status" value="1"/>
</dbReference>
<dbReference type="Proteomes" id="UP001576776">
    <property type="component" value="Unassembled WGS sequence"/>
</dbReference>
<dbReference type="EMBL" id="JBHFNS010000012">
    <property type="protein sequence ID" value="MFB2933756.1"/>
    <property type="molecule type" value="Genomic_DNA"/>
</dbReference>
<dbReference type="InterPro" id="IPR001789">
    <property type="entry name" value="Sig_transdc_resp-reg_receiver"/>
</dbReference>
<organism evidence="12 13">
    <name type="scientific">Floridaenema fluviatile BLCC-F154</name>
    <dbReference type="NCBI Taxonomy" id="3153640"/>
    <lineage>
        <taxon>Bacteria</taxon>
        <taxon>Bacillati</taxon>
        <taxon>Cyanobacteriota</taxon>
        <taxon>Cyanophyceae</taxon>
        <taxon>Oscillatoriophycideae</taxon>
        <taxon>Aerosakkonematales</taxon>
        <taxon>Aerosakkonemataceae</taxon>
        <taxon>Floridanema</taxon>
        <taxon>Floridanema fluviatile</taxon>
    </lineage>
</organism>
<feature type="modified residue" description="4-aspartylphosphate" evidence="8">
    <location>
        <position position="742"/>
    </location>
</feature>
<dbReference type="GO" id="GO:0005524">
    <property type="term" value="F:ATP binding"/>
    <property type="evidence" value="ECO:0007669"/>
    <property type="project" value="UniProtKB-KW"/>
</dbReference>
<dbReference type="PANTHER" id="PTHR43047:SF63">
    <property type="entry name" value="HISTIDINE KINASE"/>
    <property type="match status" value="1"/>
</dbReference>
<dbReference type="SUPFAM" id="SSF47384">
    <property type="entry name" value="Homodimeric domain of signal transducing histidine kinase"/>
    <property type="match status" value="1"/>
</dbReference>
<dbReference type="Pfam" id="PF00512">
    <property type="entry name" value="HisKA"/>
    <property type="match status" value="1"/>
</dbReference>
<name>A0ABV4Y4M1_9CYAN</name>
<comment type="caution">
    <text evidence="12">The sequence shown here is derived from an EMBL/GenBank/DDBJ whole genome shotgun (WGS) entry which is preliminary data.</text>
</comment>
<dbReference type="PANTHER" id="PTHR43047">
    <property type="entry name" value="TWO-COMPONENT HISTIDINE PROTEIN KINASE"/>
    <property type="match status" value="1"/>
</dbReference>
<dbReference type="PROSITE" id="PS50110">
    <property type="entry name" value="RESPONSE_REGULATORY"/>
    <property type="match status" value="1"/>
</dbReference>
<protein>
    <recommendedName>
        <fullName evidence="3">histidine kinase</fullName>
        <ecNumber evidence="3">2.7.13.3</ecNumber>
    </recommendedName>
</protein>
<evidence type="ECO:0000259" key="11">
    <source>
        <dbReference type="PROSITE" id="PS50110"/>
    </source>
</evidence>
<dbReference type="InterPro" id="IPR036097">
    <property type="entry name" value="HisK_dim/P_sf"/>
</dbReference>
<dbReference type="Gene3D" id="3.30.565.10">
    <property type="entry name" value="Histidine kinase-like ATPase, C-terminal domain"/>
    <property type="match status" value="1"/>
</dbReference>
<evidence type="ECO:0000313" key="13">
    <source>
        <dbReference type="Proteomes" id="UP001576776"/>
    </source>
</evidence>
<keyword evidence="5" id="KW-0808">Transferase</keyword>
<dbReference type="CDD" id="cd00082">
    <property type="entry name" value="HisKA"/>
    <property type="match status" value="1"/>
</dbReference>
<evidence type="ECO:0000256" key="8">
    <source>
        <dbReference type="PROSITE-ProRule" id="PRU00169"/>
    </source>
</evidence>
<dbReference type="Gene3D" id="3.40.50.2300">
    <property type="match status" value="1"/>
</dbReference>
<dbReference type="InterPro" id="IPR016132">
    <property type="entry name" value="Phyto_chromo_attachment"/>
</dbReference>
<dbReference type="SMART" id="SM00448">
    <property type="entry name" value="REC"/>
    <property type="match status" value="1"/>
</dbReference>
<keyword evidence="4 8" id="KW-0597">Phosphoprotein</keyword>
<dbReference type="InterPro" id="IPR004358">
    <property type="entry name" value="Sig_transdc_His_kin-like_C"/>
</dbReference>
<gene>
    <name evidence="12" type="ORF">ACE1B6_00605</name>
</gene>
<keyword evidence="7" id="KW-0902">Two-component regulatory system</keyword>
<dbReference type="SMART" id="SM00387">
    <property type="entry name" value="HATPase_c"/>
    <property type="match status" value="1"/>
</dbReference>
<feature type="domain" description="Response regulatory" evidence="11">
    <location>
        <begin position="693"/>
        <end position="805"/>
    </location>
</feature>
<dbReference type="SMART" id="SM00388">
    <property type="entry name" value="HisKA"/>
    <property type="match status" value="1"/>
</dbReference>
<keyword evidence="12" id="KW-0067">ATP-binding</keyword>
<keyword evidence="13" id="KW-1185">Reference proteome</keyword>
<dbReference type="InterPro" id="IPR036890">
    <property type="entry name" value="HATPase_C_sf"/>
</dbReference>
<dbReference type="PROSITE" id="PS50109">
    <property type="entry name" value="HIS_KIN"/>
    <property type="match status" value="1"/>
</dbReference>
<dbReference type="Gene3D" id="3.30.450.40">
    <property type="match status" value="1"/>
</dbReference>
<dbReference type="EC" id="2.7.13.3" evidence="3"/>
<dbReference type="InterPro" id="IPR029016">
    <property type="entry name" value="GAF-like_dom_sf"/>
</dbReference>
<dbReference type="InterPro" id="IPR003661">
    <property type="entry name" value="HisK_dim/P_dom"/>
</dbReference>
<keyword evidence="12" id="KW-0547">Nucleotide-binding</keyword>
<evidence type="ECO:0000256" key="5">
    <source>
        <dbReference type="ARBA" id="ARBA00022679"/>
    </source>
</evidence>
<evidence type="ECO:0000313" key="12">
    <source>
        <dbReference type="EMBL" id="MFB2933756.1"/>
    </source>
</evidence>
<dbReference type="RefSeq" id="WP_413255291.1">
    <property type="nucleotide sequence ID" value="NZ_JBHFNS010000012.1"/>
</dbReference>
<dbReference type="SUPFAM" id="SSF52172">
    <property type="entry name" value="CheY-like"/>
    <property type="match status" value="1"/>
</dbReference>
<evidence type="ECO:0000256" key="4">
    <source>
        <dbReference type="ARBA" id="ARBA00022553"/>
    </source>
</evidence>
<dbReference type="InterPro" id="IPR003594">
    <property type="entry name" value="HATPase_dom"/>
</dbReference>
<dbReference type="CDD" id="cd16922">
    <property type="entry name" value="HATPase_EvgS-ArcB-TorS-like"/>
    <property type="match status" value="1"/>
</dbReference>
<proteinExistence type="inferred from homology"/>
<dbReference type="InterPro" id="IPR003018">
    <property type="entry name" value="GAF"/>
</dbReference>
<feature type="domain" description="Histidine kinase" evidence="10">
    <location>
        <begin position="442"/>
        <end position="663"/>
    </location>
</feature>
<sequence length="811" mass="92562">MLSYQNFILRRNLSLTSFNGLRTLFGQMAQRVGEPNLLLTEDVLSTLTVRPPQIEEKFTLLVSEQFSGLMVATQRLEEVSWEDPEDKLYQVGLTFAPEAIAAFLTQLSTFLKDHPLAEQTFQQASQILRPNDANLQSDFTLSLLDIITEESKKNSSPDPIYPFVSVCQPVHEALKQQVEQERLLNQVTTQIRDSLELPEILETAVEQVRNFLQADRLLIYQFQQPLSSVKHLEIAENDILNFYEMAAKQELHPEESNLTIPENDNQLEQDFEQEVSDRKIWGRVTYEARASDEIPSVLGFSEEERCFLFVPNCREKYRKGFTLAVKDIETAYTFHPCILNLMRQNQVRAKLVVPILIQEQLWGLLIAHQCFEPRQWQDNEKKFLSHIAEHLAIAIYQAQLYAEVQQQKHTLEKRVIDRTQELHDAMLLAQSANRAKTEFLATMSHELRTPLTCVIGLSATLLRWSFGQLSQKQRDYLQSIHDNGEHLLELINDILELSQLEAGKTVLNISEFSLSQLAHQEMTNLKQKASQRGVELAVAIRLDSQQDRFLADDRRVRQILYNLLSNGIKFTPQGGRVILRVWREGNRAVLQVEDTGIGIPEHQKHLLFQKFQQLDSSYHRQYEGTGLGLALTKQLVELHGGRIEVNSTVGVGSIFTVWLPKQQYLATEKLSHELSSSYTKEETLINLKFPAGRIVVIENHEETATLICEILTAAGFQVVWLLEASTAMKQIEILQPVIVILDLQLSGNNGKEIVEQIRSLPGMQDVKILALTNKVSSDNLVLGANNYLLKPILPQSLLHKIQLLMANNIDE</sequence>
<evidence type="ECO:0000256" key="1">
    <source>
        <dbReference type="ARBA" id="ARBA00000085"/>
    </source>
</evidence>
<dbReference type="Pfam" id="PF01590">
    <property type="entry name" value="GAF"/>
    <property type="match status" value="1"/>
</dbReference>
<feature type="domain" description="Phytochrome chromophore attachment site" evidence="9">
    <location>
        <begin position="196"/>
        <end position="390"/>
    </location>
</feature>
<comment type="catalytic activity">
    <reaction evidence="1">
        <text>ATP + protein L-histidine = ADP + protein N-phospho-L-histidine.</text>
        <dbReference type="EC" id="2.7.13.3"/>
    </reaction>
</comment>
<accession>A0ABV4Y4M1</accession>
<dbReference type="PRINTS" id="PR00344">
    <property type="entry name" value="BCTRLSENSOR"/>
</dbReference>
<evidence type="ECO:0000256" key="6">
    <source>
        <dbReference type="ARBA" id="ARBA00022777"/>
    </source>
</evidence>
<comment type="similarity">
    <text evidence="2">In the N-terminal section; belongs to the phytochrome family.</text>
</comment>
<keyword evidence="6" id="KW-0418">Kinase</keyword>
<evidence type="ECO:0000256" key="2">
    <source>
        <dbReference type="ARBA" id="ARBA00006402"/>
    </source>
</evidence>
<dbReference type="PROSITE" id="PS50046">
    <property type="entry name" value="PHYTOCHROME_2"/>
    <property type="match status" value="1"/>
</dbReference>
<evidence type="ECO:0000259" key="9">
    <source>
        <dbReference type="PROSITE" id="PS50046"/>
    </source>
</evidence>
<evidence type="ECO:0000256" key="7">
    <source>
        <dbReference type="ARBA" id="ARBA00023012"/>
    </source>
</evidence>
<reference evidence="12 13" key="1">
    <citation type="submission" date="2024-09" db="EMBL/GenBank/DDBJ databases">
        <title>Floridaenema gen nov. (Aerosakkonemataceae, Aerosakkonematales ord. nov., Cyanobacteria) from benthic tropical and subtropical fresh waters, with the description of four new species.</title>
        <authorList>
            <person name="Moretto J.A."/>
            <person name="Berthold D.E."/>
            <person name="Lefler F.W."/>
            <person name="Huang I.-S."/>
            <person name="Laughinghouse H. IV."/>
        </authorList>
    </citation>
    <scope>NUCLEOTIDE SEQUENCE [LARGE SCALE GENOMIC DNA]</scope>
    <source>
        <strain evidence="12 13">BLCC-F154</strain>
    </source>
</reference>
<evidence type="ECO:0000259" key="10">
    <source>
        <dbReference type="PROSITE" id="PS50109"/>
    </source>
</evidence>